<sequence>MKKRLLILGILLRSFILTGCSSNLTGDNKSTLTTEEKIEDFEQMYSEVEKGYPFLEVNKRLNGIDWLSKKEEFKEMVLETSSDKEFMYTLNKILRKLNKGHNGVISDKKVFDYYQKVYEPIGYFPILEDKDVIERYESMNEIKGIEKYEDVFKDIDTIDVMKGNIAYISIPQMNSASGNIDNDMIKIEKFLKNKNNYKALIIDIRGNTGGNDLYWMELISTITNKNYSCGGYTLFRNDSKTIKDYTSRRSENLHNIDELPDKILEKAPKEVPNMFTEFSNDNTYIKGKAKYPFNGNIYLLVDENVFSASESFAVFCKEKNFATIIGTKTGGDGYSVDPVLFKLNNSNLIVRMSSAMSLTESGICDEEEKVTPDLYIKNEDYYSSKVPLSVYVEKIKKIENIK</sequence>
<dbReference type="Gene3D" id="3.30.750.44">
    <property type="match status" value="1"/>
</dbReference>
<proteinExistence type="predicted"/>
<dbReference type="GO" id="GO:0006508">
    <property type="term" value="P:proteolysis"/>
    <property type="evidence" value="ECO:0007669"/>
    <property type="project" value="InterPro"/>
</dbReference>
<dbReference type="EMBL" id="SGJB01000006">
    <property type="protein sequence ID" value="TQQ84872.1"/>
    <property type="molecule type" value="Genomic_DNA"/>
</dbReference>
<dbReference type="InterPro" id="IPR029045">
    <property type="entry name" value="ClpP/crotonase-like_dom_sf"/>
</dbReference>
<dbReference type="GO" id="GO:0007165">
    <property type="term" value="P:signal transduction"/>
    <property type="evidence" value="ECO:0007669"/>
    <property type="project" value="TreeGrafter"/>
</dbReference>
<dbReference type="GO" id="GO:0004175">
    <property type="term" value="F:endopeptidase activity"/>
    <property type="evidence" value="ECO:0007669"/>
    <property type="project" value="TreeGrafter"/>
</dbReference>
<dbReference type="Gene3D" id="3.90.226.10">
    <property type="entry name" value="2-enoyl-CoA Hydratase, Chain A, domain 1"/>
    <property type="match status" value="1"/>
</dbReference>
<dbReference type="OrthoDB" id="1653205at2"/>
<evidence type="ECO:0000313" key="3">
    <source>
        <dbReference type="EMBL" id="TQQ84872.1"/>
    </source>
</evidence>
<evidence type="ECO:0000256" key="1">
    <source>
        <dbReference type="SAM" id="SignalP"/>
    </source>
</evidence>
<evidence type="ECO:0000259" key="2">
    <source>
        <dbReference type="SMART" id="SM00245"/>
    </source>
</evidence>
<name>A0A544QVZ8_9FIRM</name>
<reference evidence="3 4" key="1">
    <citation type="submission" date="2019-02" db="EMBL/GenBank/DDBJ databases">
        <title>Peptostreptococcaceae bacterium ZHW00191 nov., a new bacterium isolated from the human gut.</title>
        <authorList>
            <person name="Zhou H.-W."/>
            <person name="Chen X.-J."/>
        </authorList>
    </citation>
    <scope>NUCLEOTIDE SEQUENCE [LARGE SCALE GENOMIC DNA]</scope>
    <source>
        <strain evidence="3 4">ZHW00191</strain>
    </source>
</reference>
<dbReference type="GO" id="GO:0008236">
    <property type="term" value="F:serine-type peptidase activity"/>
    <property type="evidence" value="ECO:0007669"/>
    <property type="project" value="InterPro"/>
</dbReference>
<feature type="domain" description="Tail specific protease" evidence="2">
    <location>
        <begin position="134"/>
        <end position="377"/>
    </location>
</feature>
<dbReference type="Proteomes" id="UP000317863">
    <property type="component" value="Unassembled WGS sequence"/>
</dbReference>
<accession>A0A544QVZ8</accession>
<protein>
    <recommendedName>
        <fullName evidence="2">Tail specific protease domain-containing protein</fullName>
    </recommendedName>
</protein>
<feature type="chain" id="PRO_5039378364" description="Tail specific protease domain-containing protein" evidence="1">
    <location>
        <begin position="20"/>
        <end position="402"/>
    </location>
</feature>
<dbReference type="SUPFAM" id="SSF52096">
    <property type="entry name" value="ClpP/crotonase"/>
    <property type="match status" value="1"/>
</dbReference>
<evidence type="ECO:0000313" key="4">
    <source>
        <dbReference type="Proteomes" id="UP000317863"/>
    </source>
</evidence>
<dbReference type="GO" id="GO:0030288">
    <property type="term" value="C:outer membrane-bounded periplasmic space"/>
    <property type="evidence" value="ECO:0007669"/>
    <property type="project" value="TreeGrafter"/>
</dbReference>
<dbReference type="Pfam" id="PF03572">
    <property type="entry name" value="Peptidase_S41"/>
    <property type="match status" value="1"/>
</dbReference>
<dbReference type="RefSeq" id="WP_142535702.1">
    <property type="nucleotide sequence ID" value="NZ_SGJB01000006.1"/>
</dbReference>
<gene>
    <name evidence="3" type="ORF">EXD82_04415</name>
</gene>
<dbReference type="SMART" id="SM00245">
    <property type="entry name" value="TSPc"/>
    <property type="match status" value="1"/>
</dbReference>
<dbReference type="PANTHER" id="PTHR32060">
    <property type="entry name" value="TAIL-SPECIFIC PROTEASE"/>
    <property type="match status" value="1"/>
</dbReference>
<dbReference type="InterPro" id="IPR005151">
    <property type="entry name" value="Tail-specific_protease"/>
</dbReference>
<feature type="signal peptide" evidence="1">
    <location>
        <begin position="1"/>
        <end position="19"/>
    </location>
</feature>
<comment type="caution">
    <text evidence="3">The sequence shown here is derived from an EMBL/GenBank/DDBJ whole genome shotgun (WGS) entry which is preliminary data.</text>
</comment>
<organism evidence="3 4">
    <name type="scientific">Peptacetobacter hominis</name>
    <dbReference type="NCBI Taxonomy" id="2743610"/>
    <lineage>
        <taxon>Bacteria</taxon>
        <taxon>Bacillati</taxon>
        <taxon>Bacillota</taxon>
        <taxon>Clostridia</taxon>
        <taxon>Peptostreptococcales</taxon>
        <taxon>Peptostreptococcaceae</taxon>
        <taxon>Peptacetobacter</taxon>
    </lineage>
</organism>
<dbReference type="AlphaFoldDB" id="A0A544QVZ8"/>
<dbReference type="PANTHER" id="PTHR32060:SF30">
    <property type="entry name" value="CARBOXY-TERMINAL PROCESSING PROTEASE CTPA"/>
    <property type="match status" value="1"/>
</dbReference>
<keyword evidence="1" id="KW-0732">Signal</keyword>
<keyword evidence="4" id="KW-1185">Reference proteome</keyword>